<accession>A0A091P4C8</accession>
<dbReference type="EMBL" id="KK667433">
    <property type="protein sequence ID" value="KFQ02181.1"/>
    <property type="molecule type" value="Genomic_DNA"/>
</dbReference>
<dbReference type="AlphaFoldDB" id="A0A091P4C8"/>
<organism evidence="1 2">
    <name type="scientific">Leptosomus discolor</name>
    <name type="common">Madagascar cuckoo roller</name>
    <name type="synonym">Cuculus discolor</name>
    <dbReference type="NCBI Taxonomy" id="188344"/>
    <lineage>
        <taxon>Eukaryota</taxon>
        <taxon>Metazoa</taxon>
        <taxon>Chordata</taxon>
        <taxon>Craniata</taxon>
        <taxon>Vertebrata</taxon>
        <taxon>Euteleostomi</taxon>
        <taxon>Archelosauria</taxon>
        <taxon>Archosauria</taxon>
        <taxon>Dinosauria</taxon>
        <taxon>Saurischia</taxon>
        <taxon>Theropoda</taxon>
        <taxon>Coelurosauria</taxon>
        <taxon>Aves</taxon>
        <taxon>Neognathae</taxon>
        <taxon>Neoaves</taxon>
        <taxon>Telluraves</taxon>
        <taxon>Coraciimorphae</taxon>
        <taxon>Coraciiformes</taxon>
        <taxon>Leptosomidae</taxon>
        <taxon>Leptosomus</taxon>
    </lineage>
</organism>
<name>A0A091P4C8_LEPDC</name>
<evidence type="ECO:0000313" key="2">
    <source>
        <dbReference type="Proteomes" id="UP000053001"/>
    </source>
</evidence>
<gene>
    <name evidence="1" type="ORF">N330_14253</name>
</gene>
<feature type="non-terminal residue" evidence="1">
    <location>
        <position position="1"/>
    </location>
</feature>
<sequence length="52" mass="6321">KLKESRFRLDLRKMFFSTRVVRLWNRLPREAVDAPFLEVFKARLDEALSNRV</sequence>
<proteinExistence type="predicted"/>
<evidence type="ECO:0008006" key="3">
    <source>
        <dbReference type="Google" id="ProtNLM"/>
    </source>
</evidence>
<reference evidence="1 2" key="1">
    <citation type="submission" date="2014-04" db="EMBL/GenBank/DDBJ databases">
        <title>Genome evolution of avian class.</title>
        <authorList>
            <person name="Zhang G."/>
            <person name="Li C."/>
        </authorList>
    </citation>
    <scope>NUCLEOTIDE SEQUENCE [LARGE SCALE GENOMIC DNA]</scope>
    <source>
        <strain evidence="1">BGI_N330</strain>
    </source>
</reference>
<protein>
    <recommendedName>
        <fullName evidence="3">Nidogen G2 beta-barrel domain-containing protein</fullName>
    </recommendedName>
</protein>
<evidence type="ECO:0000313" key="1">
    <source>
        <dbReference type="EMBL" id="KFQ02181.1"/>
    </source>
</evidence>
<dbReference type="PhylomeDB" id="A0A091P4C8"/>
<dbReference type="Proteomes" id="UP000053001">
    <property type="component" value="Unassembled WGS sequence"/>
</dbReference>
<feature type="non-terminal residue" evidence="1">
    <location>
        <position position="52"/>
    </location>
</feature>
<keyword evidence="2" id="KW-1185">Reference proteome</keyword>